<dbReference type="RefSeq" id="WP_017467398.1">
    <property type="nucleotide sequence ID" value="NZ_BMEW01000013.1"/>
</dbReference>
<dbReference type="EMBL" id="CP014796">
    <property type="protein sequence ID" value="APX23327.1"/>
    <property type="molecule type" value="Genomic_DNA"/>
</dbReference>
<gene>
    <name evidence="1" type="ORF">Ga0080559_TMP2531</name>
</gene>
<protein>
    <submittedName>
        <fullName evidence="1">Uncharacterized protein</fullName>
    </submittedName>
</protein>
<evidence type="ECO:0000313" key="2">
    <source>
        <dbReference type="Proteomes" id="UP000186559"/>
    </source>
</evidence>
<evidence type="ECO:0000313" key="1">
    <source>
        <dbReference type="EMBL" id="APX23327.1"/>
    </source>
</evidence>
<accession>A0A1U7D575</accession>
<reference evidence="1 2" key="1">
    <citation type="submission" date="2016-03" db="EMBL/GenBank/DDBJ databases">
        <title>Deep-sea bacteria in the southern Pacific.</title>
        <authorList>
            <person name="Tang K."/>
        </authorList>
    </citation>
    <scope>NUCLEOTIDE SEQUENCE [LARGE SCALE GENOMIC DNA]</scope>
    <source>
        <strain evidence="1 2">JLT2016</strain>
    </source>
</reference>
<keyword evidence="2" id="KW-1185">Reference proteome</keyword>
<name>A0A1U7D575_9RHOB</name>
<sequence>MFWILRRLVLVLAVIVGFWAGRSYEQYLDDAACDDLGGSLDGGEAQICVVPG</sequence>
<organism evidence="1 2">
    <name type="scientific">Salipiger profundus</name>
    <dbReference type="NCBI Taxonomy" id="1229727"/>
    <lineage>
        <taxon>Bacteria</taxon>
        <taxon>Pseudomonadati</taxon>
        <taxon>Pseudomonadota</taxon>
        <taxon>Alphaproteobacteria</taxon>
        <taxon>Rhodobacterales</taxon>
        <taxon>Roseobacteraceae</taxon>
        <taxon>Salipiger</taxon>
    </lineage>
</organism>
<dbReference type="KEGG" id="tpro:Ga0080559_TMP2531"/>
<dbReference type="STRING" id="1229727.Ga0080559_TMP2531"/>
<proteinExistence type="predicted"/>
<dbReference type="AlphaFoldDB" id="A0A1U7D575"/>
<dbReference type="Proteomes" id="UP000186559">
    <property type="component" value="Chromosome"/>
</dbReference>